<dbReference type="PANTHER" id="PTHR40448">
    <property type="entry name" value="TWO-COMPONENT SENSOR HISTIDINE KINASE"/>
    <property type="match status" value="1"/>
</dbReference>
<dbReference type="InterPro" id="IPR032834">
    <property type="entry name" value="NatK-like_C"/>
</dbReference>
<dbReference type="EMBL" id="AEUV02000002">
    <property type="protein sequence ID" value="EHI73667.1"/>
    <property type="molecule type" value="Genomic_DNA"/>
</dbReference>
<proteinExistence type="predicted"/>
<keyword evidence="1" id="KW-0472">Membrane</keyword>
<evidence type="ECO:0000313" key="3">
    <source>
        <dbReference type="EMBL" id="EHI73667.1"/>
    </source>
</evidence>
<dbReference type="eggNOG" id="COG3290">
    <property type="taxonomic scope" value="Bacteria"/>
</dbReference>
<dbReference type="OrthoDB" id="1656061at2"/>
<feature type="transmembrane region" description="Helical" evidence="1">
    <location>
        <begin position="86"/>
        <end position="110"/>
    </location>
</feature>
<dbReference type="RefSeq" id="WP_004225929.1">
    <property type="nucleotide sequence ID" value="NZ_AEUV02000002.1"/>
</dbReference>
<keyword evidence="1" id="KW-1133">Transmembrane helix</keyword>
<keyword evidence="4" id="KW-1185">Reference proteome</keyword>
<feature type="domain" description="Sensor histidine kinase NatK-like C-terminal" evidence="2">
    <location>
        <begin position="339"/>
        <end position="440"/>
    </location>
</feature>
<feature type="transmembrane region" description="Helical" evidence="1">
    <location>
        <begin position="35"/>
        <end position="51"/>
    </location>
</feature>
<dbReference type="Pfam" id="PF14501">
    <property type="entry name" value="HATPase_c_5"/>
    <property type="match status" value="1"/>
</dbReference>
<dbReference type="STRING" id="873449.STRCR_1339"/>
<dbReference type="Proteomes" id="UP000004322">
    <property type="component" value="Unassembled WGS sequence"/>
</dbReference>
<evidence type="ECO:0000313" key="4">
    <source>
        <dbReference type="Proteomes" id="UP000004322"/>
    </source>
</evidence>
<dbReference type="InterPro" id="IPR036890">
    <property type="entry name" value="HATPase_C_sf"/>
</dbReference>
<dbReference type="PANTHER" id="PTHR40448:SF1">
    <property type="entry name" value="TWO-COMPONENT SENSOR HISTIDINE KINASE"/>
    <property type="match status" value="1"/>
</dbReference>
<feature type="transmembrane region" description="Helical" evidence="1">
    <location>
        <begin position="194"/>
        <end position="213"/>
    </location>
</feature>
<organism evidence="3 4">
    <name type="scientific">Streptococcus criceti HS-6</name>
    <dbReference type="NCBI Taxonomy" id="873449"/>
    <lineage>
        <taxon>Bacteria</taxon>
        <taxon>Bacillati</taxon>
        <taxon>Bacillota</taxon>
        <taxon>Bacilli</taxon>
        <taxon>Lactobacillales</taxon>
        <taxon>Streptococcaceae</taxon>
        <taxon>Streptococcus</taxon>
    </lineage>
</organism>
<dbReference type="SUPFAM" id="SSF55874">
    <property type="entry name" value="ATPase domain of HSP90 chaperone/DNA topoisomerase II/histidine kinase"/>
    <property type="match status" value="1"/>
</dbReference>
<name>G5JN07_STRCG</name>
<evidence type="ECO:0000256" key="1">
    <source>
        <dbReference type="SAM" id="Phobius"/>
    </source>
</evidence>
<comment type="caution">
    <text evidence="3">The sequence shown here is derived from an EMBL/GenBank/DDBJ whole genome shotgun (WGS) entry which is preliminary data.</text>
</comment>
<sequence>MLSLLYINRTFQMFLWSVVELFIMQRSFKIRIPWAYQLAFLVLNSFPYVWLKDFYASNQFWELALISYLIFKFSDKVKDFSLRLFFIFYVKLGIDIIARFMMFVVIYPFFPQLTNNYFPVLSILIQTALSLLVNELILHYLRMDFLQINELIDDRSVKSSIIYYNIFFIAYFITLWLSYLITPANLGVTYRVNTSTLFMVFLLSFISALNYRVSMIYEKRLILQKENELKYITNYSHQIEELYGQIRSFRHDYSNILASLRYSADNEDLTSIRQTLDEISQESHEILDAQKFEMANLSNITDNALKSVLSSKLSRAIDLKLDVKVEIADPIGLPADFSTLDFVRLVSNLLDNAIEAADESEARQLSLSYFKHGGAFVFILVNSTQSTTENIADLFQLDVSTKGNDRGIGLAIVKQILANYPNAVLKTSSQNGLFTQQLEVEV</sequence>
<evidence type="ECO:0000259" key="2">
    <source>
        <dbReference type="Pfam" id="PF14501"/>
    </source>
</evidence>
<dbReference type="GO" id="GO:0042802">
    <property type="term" value="F:identical protein binding"/>
    <property type="evidence" value="ECO:0007669"/>
    <property type="project" value="TreeGrafter"/>
</dbReference>
<feature type="transmembrane region" description="Helical" evidence="1">
    <location>
        <begin position="162"/>
        <end position="182"/>
    </location>
</feature>
<dbReference type="AlphaFoldDB" id="G5JN07"/>
<feature type="transmembrane region" description="Helical" evidence="1">
    <location>
        <begin position="116"/>
        <end position="141"/>
    </location>
</feature>
<accession>G5JN07</accession>
<protein>
    <recommendedName>
        <fullName evidence="2">Sensor histidine kinase NatK-like C-terminal domain-containing protein</fullName>
    </recommendedName>
</protein>
<dbReference type="CDD" id="cd16935">
    <property type="entry name" value="HATPase_AgrC-ComD-like"/>
    <property type="match status" value="1"/>
</dbReference>
<gene>
    <name evidence="3" type="ORF">STRCR_1339</name>
</gene>
<keyword evidence="1" id="KW-0812">Transmembrane</keyword>
<dbReference type="Gene3D" id="3.30.565.10">
    <property type="entry name" value="Histidine kinase-like ATPase, C-terminal domain"/>
    <property type="match status" value="1"/>
</dbReference>
<reference evidence="3" key="1">
    <citation type="submission" date="2011-07" db="EMBL/GenBank/DDBJ databases">
        <authorList>
            <person name="Stanhope M.J."/>
            <person name="Durkin A.S."/>
            <person name="Hostetler J."/>
            <person name="Kim M."/>
            <person name="Radune D."/>
            <person name="Singh I."/>
            <person name="Town C.D."/>
        </authorList>
    </citation>
    <scope>NUCLEOTIDE SEQUENCE [LARGE SCALE GENOMIC DNA]</scope>
    <source>
        <strain evidence="3">HS-6</strain>
    </source>
</reference>